<dbReference type="Proteomes" id="UP000887572">
    <property type="component" value="Unplaced"/>
</dbReference>
<keyword evidence="2" id="KW-0732">Signal</keyword>
<evidence type="ECO:0000256" key="2">
    <source>
        <dbReference type="SAM" id="SignalP"/>
    </source>
</evidence>
<keyword evidence="1" id="KW-1133">Transmembrane helix</keyword>
<evidence type="ECO:0000313" key="3">
    <source>
        <dbReference type="Proteomes" id="UP000887572"/>
    </source>
</evidence>
<evidence type="ECO:0000313" key="4">
    <source>
        <dbReference type="WBParaSite" id="Gr19_v10_g4374.t1"/>
    </source>
</evidence>
<reference evidence="4" key="1">
    <citation type="submission" date="2022-11" db="UniProtKB">
        <authorList>
            <consortium name="WormBaseParasite"/>
        </authorList>
    </citation>
    <scope>IDENTIFICATION</scope>
</reference>
<organism evidence="3 4">
    <name type="scientific">Globodera rostochiensis</name>
    <name type="common">Golden nematode worm</name>
    <name type="synonym">Heterodera rostochiensis</name>
    <dbReference type="NCBI Taxonomy" id="31243"/>
    <lineage>
        <taxon>Eukaryota</taxon>
        <taxon>Metazoa</taxon>
        <taxon>Ecdysozoa</taxon>
        <taxon>Nematoda</taxon>
        <taxon>Chromadorea</taxon>
        <taxon>Rhabditida</taxon>
        <taxon>Tylenchina</taxon>
        <taxon>Tylenchomorpha</taxon>
        <taxon>Tylenchoidea</taxon>
        <taxon>Heteroderidae</taxon>
        <taxon>Heteroderinae</taxon>
        <taxon>Globodera</taxon>
    </lineage>
</organism>
<protein>
    <submittedName>
        <fullName evidence="4">Uncharacterized protein</fullName>
    </submittedName>
</protein>
<feature type="signal peptide" evidence="2">
    <location>
        <begin position="1"/>
        <end position="30"/>
    </location>
</feature>
<keyword evidence="3" id="KW-1185">Reference proteome</keyword>
<dbReference type="WBParaSite" id="Gr19_v10_g4374.t1">
    <property type="protein sequence ID" value="Gr19_v10_g4374.t1"/>
    <property type="gene ID" value="Gr19_v10_g4374"/>
</dbReference>
<sequence>MAFFSLHQTSCCSFATSLFIVAVLSGCCHCDELEELALEGYACAKVGAEGLPNGFSLTKDDQLKIDMSESPNGKSLSCLLLNAKDETVIISVAAVNQPECKKFYKSISLTTNGGPCHRAAEDNNDDQQASFSCMFPGGRVKDLPDAHHINISSVKTDSKFECTWEATIDGVRVLQNISSADADKLEKCWDGLHWSWLLVIVVGSLFGVVVIIGVAVLVYCRQQRRTQRTFQKPYTLAHLERKRSSNIKSTDHGLESEVASKIIFRPCGPKTVEPQSKPPSVA</sequence>
<feature type="transmembrane region" description="Helical" evidence="1">
    <location>
        <begin position="194"/>
        <end position="220"/>
    </location>
</feature>
<dbReference type="AlphaFoldDB" id="A0A914HVJ0"/>
<name>A0A914HVJ0_GLORO</name>
<keyword evidence="1" id="KW-0812">Transmembrane</keyword>
<keyword evidence="1" id="KW-0472">Membrane</keyword>
<proteinExistence type="predicted"/>
<feature type="chain" id="PRO_5037409834" evidence="2">
    <location>
        <begin position="31"/>
        <end position="282"/>
    </location>
</feature>
<accession>A0A914HVJ0</accession>
<evidence type="ECO:0000256" key="1">
    <source>
        <dbReference type="SAM" id="Phobius"/>
    </source>
</evidence>